<dbReference type="EMBL" id="DRYQ01000112">
    <property type="protein sequence ID" value="HHQ51208.1"/>
    <property type="molecule type" value="Genomic_DNA"/>
</dbReference>
<dbReference type="PANTHER" id="PTHR35402:SF1">
    <property type="entry name" value="TYPE II SECRETION SYSTEM PROTEIN GSPF DOMAIN-CONTAINING PROTEIN"/>
    <property type="match status" value="1"/>
</dbReference>
<feature type="transmembrane region" description="Helical" evidence="1">
    <location>
        <begin position="530"/>
        <end position="553"/>
    </location>
</feature>
<dbReference type="InterPro" id="IPR056569">
    <property type="entry name" value="ArlJ-like"/>
</dbReference>
<evidence type="ECO:0000313" key="2">
    <source>
        <dbReference type="EMBL" id="HHQ51208.1"/>
    </source>
</evidence>
<gene>
    <name evidence="2" type="ORF">ENM66_07675</name>
</gene>
<feature type="transmembrane region" description="Helical" evidence="1">
    <location>
        <begin position="109"/>
        <end position="128"/>
    </location>
</feature>
<keyword evidence="1" id="KW-0472">Membrane</keyword>
<accession>A0A7J3Z8Z1</accession>
<feature type="transmembrane region" description="Helical" evidence="1">
    <location>
        <begin position="62"/>
        <end position="83"/>
    </location>
</feature>
<sequence>MGVVVNVDSGVGRQRRGGSAGYFAGFAVTLLVLVVETLVLLQNIERIKVVSPLEILRNPLKAAVYGTYITSLFAVPAFVLWTADASRSIAKLYRRCVVMSLQSVDEVSIRRRVSIILTTVPVASLAILFSVQYGVACLALVPLVPLLLFIAVVIKPLLSVSSHSKSLEVELKWFLLLFLALEHVKAGIQYAIEKLSKIKLLPAISKELRIIHRDTIVYFTSHVEALIHRAKLTPSQPLRRILLGYSMRVRSGGDTVAWLKAVLNEELVKEEWALRNYSERVALIVLQVSTALFVLLPTLAVAIPVVSPSIVMLIAVLGAPALSLLAHAVRPKRLDRVEKLNILAPLLALATLSPLLHLVLGPQGVVFSWIAAAILSLNGYRVLNEVRELDLAALEMLKNIAELRKYGLEIPRALKFIAQSRALSPRAQKRVEKLMELLDAGHSFEEAVSILKTPSHTFNFTVLYLGLLHECGGGDEEVIQMTYEYLYRFKTHEDLIKRSSYIFDLFAIANLFILVWVWRGIRLLISQWQYLAYAPTTTITSSVIGLVMAVSMISYSIVSSIVRSGVPVLETPREVPKALLTLAAMAML</sequence>
<feature type="transmembrane region" description="Helical" evidence="1">
    <location>
        <begin position="366"/>
        <end position="383"/>
    </location>
</feature>
<dbReference type="AlphaFoldDB" id="A0A7J3Z8Z1"/>
<feature type="transmembrane region" description="Helical" evidence="1">
    <location>
        <begin position="340"/>
        <end position="360"/>
    </location>
</feature>
<feature type="transmembrane region" description="Helical" evidence="1">
    <location>
        <begin position="135"/>
        <end position="154"/>
    </location>
</feature>
<evidence type="ECO:0008006" key="3">
    <source>
        <dbReference type="Google" id="ProtNLM"/>
    </source>
</evidence>
<feature type="transmembrane region" description="Helical" evidence="1">
    <location>
        <begin position="20"/>
        <end position="41"/>
    </location>
</feature>
<feature type="transmembrane region" description="Helical" evidence="1">
    <location>
        <begin position="501"/>
        <end position="518"/>
    </location>
</feature>
<keyword evidence="1" id="KW-0812">Transmembrane</keyword>
<keyword evidence="1" id="KW-1133">Transmembrane helix</keyword>
<protein>
    <recommendedName>
        <fullName evidence="3">Type II secretion system protein GspF domain-containing protein</fullName>
    </recommendedName>
</protein>
<proteinExistence type="predicted"/>
<feature type="transmembrane region" description="Helical" evidence="1">
    <location>
        <begin position="281"/>
        <end position="303"/>
    </location>
</feature>
<name>A0A7J3Z8Z1_9CREN</name>
<reference evidence="2" key="1">
    <citation type="journal article" date="2020" name="mSystems">
        <title>Genome- and Community-Level Interaction Insights into Carbon Utilization and Element Cycling Functions of Hydrothermarchaeota in Hydrothermal Sediment.</title>
        <authorList>
            <person name="Zhou Z."/>
            <person name="Liu Y."/>
            <person name="Xu W."/>
            <person name="Pan J."/>
            <person name="Luo Z.H."/>
            <person name="Li M."/>
        </authorList>
    </citation>
    <scope>NUCLEOTIDE SEQUENCE [LARGE SCALE GENOMIC DNA]</scope>
    <source>
        <strain evidence="2">SpSt-1105</strain>
    </source>
</reference>
<feature type="transmembrane region" description="Helical" evidence="1">
    <location>
        <begin position="309"/>
        <end position="328"/>
    </location>
</feature>
<dbReference type="PANTHER" id="PTHR35402">
    <property type="entry name" value="INTEGRAL MEMBRANE PROTEIN-RELATED"/>
    <property type="match status" value="1"/>
</dbReference>
<evidence type="ECO:0000256" key="1">
    <source>
        <dbReference type="SAM" id="Phobius"/>
    </source>
</evidence>
<organism evidence="2">
    <name type="scientific">Ignisphaera aggregans</name>
    <dbReference type="NCBI Taxonomy" id="334771"/>
    <lineage>
        <taxon>Archaea</taxon>
        <taxon>Thermoproteota</taxon>
        <taxon>Thermoprotei</taxon>
        <taxon>Desulfurococcales</taxon>
        <taxon>Desulfurococcaceae</taxon>
        <taxon>Ignisphaera</taxon>
    </lineage>
</organism>
<comment type="caution">
    <text evidence="2">The sequence shown here is derived from an EMBL/GenBank/DDBJ whole genome shotgun (WGS) entry which is preliminary data.</text>
</comment>